<reference evidence="7 8" key="1">
    <citation type="journal article" date="2025" name="Microbiol. Resour. Announc.">
        <title>Draft genome sequences for Neonectria magnoliae and Neonectria punicea, canker pathogens of Liriodendron tulipifera and Acer saccharum in West Virginia.</title>
        <authorList>
            <person name="Petronek H.M."/>
            <person name="Kasson M.T."/>
            <person name="Metheny A.M."/>
            <person name="Stauder C.M."/>
            <person name="Lovett B."/>
            <person name="Lynch S.C."/>
            <person name="Garnas J.R."/>
            <person name="Kasson L.R."/>
            <person name="Stajich J.E."/>
        </authorList>
    </citation>
    <scope>NUCLEOTIDE SEQUENCE [LARGE SCALE GENOMIC DNA]</scope>
    <source>
        <strain evidence="7 8">NRRL 64653</strain>
    </source>
</reference>
<feature type="compositionally biased region" description="Polar residues" evidence="5">
    <location>
        <begin position="611"/>
        <end position="620"/>
    </location>
</feature>
<feature type="binding site" evidence="4">
    <location>
        <position position="283"/>
    </location>
    <ligand>
        <name>Zn(2+)</name>
        <dbReference type="ChEBI" id="CHEBI:29105"/>
    </ligand>
</feature>
<feature type="compositionally biased region" description="Basic residues" evidence="5">
    <location>
        <begin position="502"/>
        <end position="515"/>
    </location>
</feature>
<protein>
    <recommendedName>
        <fullName evidence="6">Deacetylase sirtuin-type domain-containing protein</fullName>
    </recommendedName>
</protein>
<keyword evidence="4" id="KW-0862">Zinc</keyword>
<accession>A0ABR1H9W6</accession>
<keyword evidence="3" id="KW-0520">NAD</keyword>
<evidence type="ECO:0000256" key="4">
    <source>
        <dbReference type="PROSITE-ProRule" id="PRU00236"/>
    </source>
</evidence>
<feature type="region of interest" description="Disordered" evidence="5">
    <location>
        <begin position="423"/>
        <end position="631"/>
    </location>
</feature>
<evidence type="ECO:0000259" key="6">
    <source>
        <dbReference type="PROSITE" id="PS50305"/>
    </source>
</evidence>
<evidence type="ECO:0000256" key="2">
    <source>
        <dbReference type="ARBA" id="ARBA00022679"/>
    </source>
</evidence>
<keyword evidence="8" id="KW-1185">Reference proteome</keyword>
<feature type="compositionally biased region" description="Polar residues" evidence="5">
    <location>
        <begin position="460"/>
        <end position="470"/>
    </location>
</feature>
<evidence type="ECO:0000313" key="8">
    <source>
        <dbReference type="Proteomes" id="UP001498476"/>
    </source>
</evidence>
<feature type="compositionally biased region" description="Low complexity" evidence="5">
    <location>
        <begin position="1"/>
        <end position="39"/>
    </location>
</feature>
<feature type="region of interest" description="Disordered" evidence="5">
    <location>
        <begin position="1"/>
        <end position="112"/>
    </location>
</feature>
<dbReference type="Proteomes" id="UP001498476">
    <property type="component" value="Unassembled WGS sequence"/>
</dbReference>
<feature type="compositionally biased region" description="Low complexity" evidence="5">
    <location>
        <begin position="600"/>
        <end position="610"/>
    </location>
</feature>
<feature type="compositionally biased region" description="Basic and acidic residues" evidence="5">
    <location>
        <begin position="64"/>
        <end position="74"/>
    </location>
</feature>
<sequence length="631" mass="68811">MDPSSPLSAPASSAPSSPLSNLSKTPSLPSSPDMPDPTSRYPSPSSTAGSGTQSPIKLGDPIYDDDHLRRKLDDASANGLPPAKRRRITPPKERTTEYLDLSKPDSEFSPEDNRRMERLVAALRKKKKIVVIAGAGISVSAGIPDFRSSTGMFATAKSQHKLKGSGKHLFDASVYRHDASTQSFHAMVREMAQMTQTAKPTPFHHLLASLAQEGRLLRLYSQNIDCIDTSMKPLATNVPLNPKGPWPATIQLHGGLEKMVCTKCNQLEPFNGEVFDGPEAPLCRTCEVDDEVRTAHAGKRSHGIGRLRPRFVLYNEYNPDEEAIGNVSSADLKTRPDAVLVVGTTLKVPGTRRLVKEMCQVTRGRKNGLTVWINVDSEPKGADFKDCWDIVVRSKCDNVARLAALPPWDCTIGDDYLVSQEEHLESQERRSKSTFAVNIPSSQSHSDTESQFSAKPRQVKQMQGIPTPNASPKIAAVKRPSKSRQTKIPFGGKQPDVEKPTKATKSRARKPKQPAKSKTNPPKKTTMPFKAVKNLASRPAGKKLGGADALSNRTSAVKAGPDDIVVLPDLRPPRRNSQENFLFKRASSEDKTDNISLGSPATPTTPTRTTGQLETISPKSVPTGMRSLIHI</sequence>
<evidence type="ECO:0000313" key="7">
    <source>
        <dbReference type="EMBL" id="KAK7417936.1"/>
    </source>
</evidence>
<feature type="compositionally biased region" description="Polar residues" evidence="5">
    <location>
        <begin position="40"/>
        <end position="55"/>
    </location>
</feature>
<dbReference type="PANTHER" id="PTHR47651:SF17">
    <property type="entry name" value="DEACETYLASE SIRTUIN-TYPE DOMAIN-CONTAINING PROTEIN"/>
    <property type="match status" value="1"/>
</dbReference>
<feature type="binding site" evidence="4">
    <location>
        <position position="264"/>
    </location>
    <ligand>
        <name>Zn(2+)</name>
        <dbReference type="ChEBI" id="CHEBI:29105"/>
    </ligand>
</feature>
<feature type="binding site" evidence="4">
    <location>
        <position position="286"/>
    </location>
    <ligand>
        <name>Zn(2+)</name>
        <dbReference type="ChEBI" id="CHEBI:29105"/>
    </ligand>
</feature>
<comment type="caution">
    <text evidence="7">The sequence shown here is derived from an EMBL/GenBank/DDBJ whole genome shotgun (WGS) entry which is preliminary data.</text>
</comment>
<comment type="similarity">
    <text evidence="1">Belongs to the sirtuin family. Class I subfamily.</text>
</comment>
<proteinExistence type="inferred from homology"/>
<dbReference type="PROSITE" id="PS50305">
    <property type="entry name" value="SIRTUIN"/>
    <property type="match status" value="1"/>
</dbReference>
<feature type="binding site" evidence="4">
    <location>
        <position position="261"/>
    </location>
    <ligand>
        <name>Zn(2+)</name>
        <dbReference type="ChEBI" id="CHEBI:29105"/>
    </ligand>
</feature>
<gene>
    <name evidence="7" type="ORF">QQX98_004238</name>
</gene>
<organism evidence="7 8">
    <name type="scientific">Neonectria punicea</name>
    <dbReference type="NCBI Taxonomy" id="979145"/>
    <lineage>
        <taxon>Eukaryota</taxon>
        <taxon>Fungi</taxon>
        <taxon>Dikarya</taxon>
        <taxon>Ascomycota</taxon>
        <taxon>Pezizomycotina</taxon>
        <taxon>Sordariomycetes</taxon>
        <taxon>Hypocreomycetidae</taxon>
        <taxon>Hypocreales</taxon>
        <taxon>Nectriaceae</taxon>
        <taxon>Neonectria</taxon>
    </lineage>
</organism>
<evidence type="ECO:0000256" key="1">
    <source>
        <dbReference type="ARBA" id="ARBA00006924"/>
    </source>
</evidence>
<feature type="active site" description="Proton acceptor" evidence="4">
    <location>
        <position position="253"/>
    </location>
</feature>
<dbReference type="InterPro" id="IPR026590">
    <property type="entry name" value="Ssirtuin_cat_dom"/>
</dbReference>
<name>A0ABR1H9W6_9HYPO</name>
<evidence type="ECO:0000256" key="3">
    <source>
        <dbReference type="ARBA" id="ARBA00023027"/>
    </source>
</evidence>
<dbReference type="InterPro" id="IPR026591">
    <property type="entry name" value="Sirtuin_cat_small_dom_sf"/>
</dbReference>
<feature type="domain" description="Deacetylase sirtuin-type" evidence="6">
    <location>
        <begin position="109"/>
        <end position="427"/>
    </location>
</feature>
<dbReference type="Pfam" id="PF02146">
    <property type="entry name" value="SIR2"/>
    <property type="match status" value="1"/>
</dbReference>
<dbReference type="EMBL" id="JAZAVJ010000052">
    <property type="protein sequence ID" value="KAK7417936.1"/>
    <property type="molecule type" value="Genomic_DNA"/>
</dbReference>
<dbReference type="Gene3D" id="3.30.1600.10">
    <property type="entry name" value="SIR2/SIRT2 'Small Domain"/>
    <property type="match status" value="1"/>
</dbReference>
<evidence type="ECO:0000256" key="5">
    <source>
        <dbReference type="SAM" id="MobiDB-lite"/>
    </source>
</evidence>
<feature type="compositionally biased region" description="Polar residues" evidence="5">
    <location>
        <begin position="433"/>
        <end position="453"/>
    </location>
</feature>
<keyword evidence="4" id="KW-0479">Metal-binding</keyword>
<dbReference type="InterPro" id="IPR029035">
    <property type="entry name" value="DHS-like_NAD/FAD-binding_dom"/>
</dbReference>
<dbReference type="PANTHER" id="PTHR47651">
    <property type="entry name" value="NAD-DEPENDENT HISTONE DEACETYLASE HST4"/>
    <property type="match status" value="1"/>
</dbReference>
<keyword evidence="2" id="KW-0808">Transferase</keyword>
<dbReference type="Gene3D" id="3.40.50.1220">
    <property type="entry name" value="TPP-binding domain"/>
    <property type="match status" value="1"/>
</dbReference>
<dbReference type="SUPFAM" id="SSF52467">
    <property type="entry name" value="DHS-like NAD/FAD-binding domain"/>
    <property type="match status" value="1"/>
</dbReference>
<feature type="compositionally biased region" description="Basic and acidic residues" evidence="5">
    <location>
        <begin position="90"/>
        <end position="112"/>
    </location>
</feature>
<dbReference type="InterPro" id="IPR003000">
    <property type="entry name" value="Sirtuin"/>
</dbReference>